<proteinExistence type="inferred from homology"/>
<sequence length="602" mass="67235">MAKKHTAEQRPYLFCIATLMRAMTPLRLLHVVHVLTVARLVSPEHYGRSTHVNDAECFDFVVVGGGTAGCVLANRLTEDEQTTVLLVEAGGDPPYESMFPGLFPAMAGSRVDKNYTSENDGRTQQCHRNRVANLTSGHMLGGSSGLNYMLYVRGGPSDYAHWAAAAADPTWAWPDVLPYFIKSERLEDPGLLNSPYKIYHGTNGYMGVAREHRSEINKFSEAVREMGHEVLLDVNGYRHLGFTNPLFNIADGVRQSAAYSFLAPIVHRKNLYILKNTLVTEVIFDEKNNAEGVKVKTQNGTILSLVARKEVVLSAGAFKSPQLLMLAGIGPRDHLEDLGIPVRSNLPVGLNYQDHVAVFMSIKMEESNAPSAPSNKHLFPLPTFVGYVALDKRQEHPDYQVVNFVVPHDSEFPFNLCAFGYWFDFDICHNLRNGGKGKTTLFSTLNILHPRSRGRVTLRSRDPEDPPVIHTGMFSDERDLDDLARYLEDHARIVNTTYFKSVGAEIVDLKLSMCRGLRAGSGQYWRCYARCMMNTMYHYAGTCALGGVLDSRLRVRGVRRLRVVDASVMPTLPGGNTHAPVLMIAEKAADFIKEEHRLFYNK</sequence>
<reference evidence="8 9" key="1">
    <citation type="journal article" date="2015" name="Nat. Commun.">
        <title>Outbred genome sequencing and CRISPR/Cas9 gene editing in butterflies.</title>
        <authorList>
            <person name="Li X."/>
            <person name="Fan D."/>
            <person name="Zhang W."/>
            <person name="Liu G."/>
            <person name="Zhang L."/>
            <person name="Zhao L."/>
            <person name="Fang X."/>
            <person name="Chen L."/>
            <person name="Dong Y."/>
            <person name="Chen Y."/>
            <person name="Ding Y."/>
            <person name="Zhao R."/>
            <person name="Feng M."/>
            <person name="Zhu Y."/>
            <person name="Feng Y."/>
            <person name="Jiang X."/>
            <person name="Zhu D."/>
            <person name="Xiang H."/>
            <person name="Feng X."/>
            <person name="Li S."/>
            <person name="Wang J."/>
            <person name="Zhang G."/>
            <person name="Kronforst M.R."/>
            <person name="Wang W."/>
        </authorList>
    </citation>
    <scope>NUCLEOTIDE SEQUENCE [LARGE SCALE GENOMIC DNA]</scope>
    <source>
        <strain evidence="8">Ya'a_city_454_Pm</strain>
        <tissue evidence="8">Whole body</tissue>
    </source>
</reference>
<evidence type="ECO:0000256" key="4">
    <source>
        <dbReference type="ARBA" id="ARBA00022827"/>
    </source>
</evidence>
<keyword evidence="9" id="KW-1185">Reference proteome</keyword>
<accession>A0A0N1IPT1</accession>
<dbReference type="PIRSF" id="PIRSF000137">
    <property type="entry name" value="Alcohol_oxidase"/>
    <property type="match status" value="1"/>
</dbReference>
<dbReference type="Pfam" id="PF05199">
    <property type="entry name" value="GMC_oxred_C"/>
    <property type="match status" value="1"/>
</dbReference>
<dbReference type="Proteomes" id="UP000053240">
    <property type="component" value="Unassembled WGS sequence"/>
</dbReference>
<keyword evidence="4 5" id="KW-0274">FAD</keyword>
<gene>
    <name evidence="8" type="ORF">RR48_04735</name>
</gene>
<organism evidence="8 9">
    <name type="scientific">Papilio machaon</name>
    <name type="common">Old World swallowtail butterfly</name>
    <dbReference type="NCBI Taxonomy" id="76193"/>
    <lineage>
        <taxon>Eukaryota</taxon>
        <taxon>Metazoa</taxon>
        <taxon>Ecdysozoa</taxon>
        <taxon>Arthropoda</taxon>
        <taxon>Hexapoda</taxon>
        <taxon>Insecta</taxon>
        <taxon>Pterygota</taxon>
        <taxon>Neoptera</taxon>
        <taxon>Endopterygota</taxon>
        <taxon>Lepidoptera</taxon>
        <taxon>Glossata</taxon>
        <taxon>Ditrysia</taxon>
        <taxon>Papilionoidea</taxon>
        <taxon>Papilionidae</taxon>
        <taxon>Papilioninae</taxon>
        <taxon>Papilio</taxon>
    </lineage>
</organism>
<dbReference type="Gene3D" id="3.30.560.10">
    <property type="entry name" value="Glucose Oxidase, domain 3"/>
    <property type="match status" value="1"/>
</dbReference>
<dbReference type="InterPro" id="IPR000172">
    <property type="entry name" value="GMC_OxRdtase_N"/>
</dbReference>
<dbReference type="GO" id="GO:0050660">
    <property type="term" value="F:flavin adenine dinucleotide binding"/>
    <property type="evidence" value="ECO:0007669"/>
    <property type="project" value="InterPro"/>
</dbReference>
<dbReference type="PANTHER" id="PTHR11552">
    <property type="entry name" value="GLUCOSE-METHANOL-CHOLINE GMC OXIDOREDUCTASE"/>
    <property type="match status" value="1"/>
</dbReference>
<keyword evidence="3" id="KW-0285">Flavoprotein</keyword>
<evidence type="ECO:0000256" key="5">
    <source>
        <dbReference type="PIRSR" id="PIRSR000137-2"/>
    </source>
</evidence>
<dbReference type="STRING" id="76193.A0A0N1IPT1"/>
<evidence type="ECO:0000313" key="8">
    <source>
        <dbReference type="EMBL" id="KPJ18289.1"/>
    </source>
</evidence>
<dbReference type="AlphaFoldDB" id="A0A0N1IPT1"/>
<comment type="cofactor">
    <cofactor evidence="1 5">
        <name>FAD</name>
        <dbReference type="ChEBI" id="CHEBI:57692"/>
    </cofactor>
</comment>
<dbReference type="SUPFAM" id="SSF51905">
    <property type="entry name" value="FAD/NAD(P)-binding domain"/>
    <property type="match status" value="1"/>
</dbReference>
<dbReference type="InterPro" id="IPR036188">
    <property type="entry name" value="FAD/NAD-bd_sf"/>
</dbReference>
<evidence type="ECO:0000256" key="3">
    <source>
        <dbReference type="ARBA" id="ARBA00022630"/>
    </source>
</evidence>
<feature type="domain" description="Glucose-methanol-choline oxidoreductase C-terminal" evidence="7">
    <location>
        <begin position="450"/>
        <end position="585"/>
    </location>
</feature>
<dbReference type="InterPro" id="IPR012132">
    <property type="entry name" value="GMC_OxRdtase"/>
</dbReference>
<evidence type="ECO:0000259" key="7">
    <source>
        <dbReference type="Pfam" id="PF05199"/>
    </source>
</evidence>
<dbReference type="Gene3D" id="3.50.50.60">
    <property type="entry name" value="FAD/NAD(P)-binding domain"/>
    <property type="match status" value="1"/>
</dbReference>
<feature type="domain" description="Glucose-methanol-choline oxidoreductase N-terminal" evidence="6">
    <location>
        <begin position="58"/>
        <end position="356"/>
    </location>
</feature>
<dbReference type="Pfam" id="PF00732">
    <property type="entry name" value="GMC_oxred_N"/>
    <property type="match status" value="1"/>
</dbReference>
<dbReference type="EMBL" id="KQ460044">
    <property type="protein sequence ID" value="KPJ18289.1"/>
    <property type="molecule type" value="Genomic_DNA"/>
</dbReference>
<evidence type="ECO:0000313" key="9">
    <source>
        <dbReference type="Proteomes" id="UP000053240"/>
    </source>
</evidence>
<name>A0A0N1IPT1_PAPMA</name>
<evidence type="ECO:0000256" key="1">
    <source>
        <dbReference type="ARBA" id="ARBA00001974"/>
    </source>
</evidence>
<comment type="similarity">
    <text evidence="2">Belongs to the GMC oxidoreductase family.</text>
</comment>
<dbReference type="GO" id="GO:0016614">
    <property type="term" value="F:oxidoreductase activity, acting on CH-OH group of donors"/>
    <property type="evidence" value="ECO:0007669"/>
    <property type="project" value="InterPro"/>
</dbReference>
<evidence type="ECO:0000256" key="2">
    <source>
        <dbReference type="ARBA" id="ARBA00010790"/>
    </source>
</evidence>
<feature type="binding site" evidence="5">
    <location>
        <position position="279"/>
    </location>
    <ligand>
        <name>FAD</name>
        <dbReference type="ChEBI" id="CHEBI:57692"/>
    </ligand>
</feature>
<dbReference type="SUPFAM" id="SSF54373">
    <property type="entry name" value="FAD-linked reductases, C-terminal domain"/>
    <property type="match status" value="1"/>
</dbReference>
<dbReference type="InterPro" id="IPR007867">
    <property type="entry name" value="GMC_OxRtase_C"/>
</dbReference>
<dbReference type="InParanoid" id="A0A0N1IPT1"/>
<protein>
    <submittedName>
        <fullName evidence="8">Glucose dehydrogenase [acceptor]</fullName>
    </submittedName>
</protein>
<evidence type="ECO:0000259" key="6">
    <source>
        <dbReference type="Pfam" id="PF00732"/>
    </source>
</evidence>
<dbReference type="PANTHER" id="PTHR11552:SF147">
    <property type="entry name" value="CHOLINE DEHYDROGENASE, MITOCHONDRIAL"/>
    <property type="match status" value="1"/>
</dbReference>